<feature type="compositionally biased region" description="Low complexity" evidence="1">
    <location>
        <begin position="128"/>
        <end position="139"/>
    </location>
</feature>
<feature type="region of interest" description="Disordered" evidence="1">
    <location>
        <begin position="30"/>
        <end position="139"/>
    </location>
</feature>
<feature type="compositionally biased region" description="Basic residues" evidence="1">
    <location>
        <begin position="52"/>
        <end position="64"/>
    </location>
</feature>
<sequence>MRKGAFEVHSNLAFFAARVVRRVIGETPPRRDRLAGAARGTAASLPPPPSARRPHTARRAHRRGTGAQLAAEGAVPRPAAGLQGQGRPAPTSSSHQAPRTRRPSASGGRRAAVAGCPACAPRSRAQTRRPSGARRAAGAHTCPTAAAGNLCGAAVRRTGGREREESGRRRGPCFGGRRARLEALDAAPQAPPHHGPEAAALPLPVLGLARAVQKSGGG</sequence>
<organism evidence="2 3">
    <name type="scientific">Mustela putorius furo</name>
    <name type="common">European domestic ferret</name>
    <name type="synonym">Mustela furo</name>
    <dbReference type="NCBI Taxonomy" id="9669"/>
    <lineage>
        <taxon>Eukaryota</taxon>
        <taxon>Metazoa</taxon>
        <taxon>Chordata</taxon>
        <taxon>Craniata</taxon>
        <taxon>Vertebrata</taxon>
        <taxon>Euteleostomi</taxon>
        <taxon>Mammalia</taxon>
        <taxon>Eutheria</taxon>
        <taxon>Laurasiatheria</taxon>
        <taxon>Carnivora</taxon>
        <taxon>Caniformia</taxon>
        <taxon>Musteloidea</taxon>
        <taxon>Mustelidae</taxon>
        <taxon>Mustelinae</taxon>
        <taxon>Mustela</taxon>
    </lineage>
</organism>
<dbReference type="RefSeq" id="XP_044926356.1">
    <property type="nucleotide sequence ID" value="XM_045070421.1"/>
</dbReference>
<gene>
    <name evidence="3" type="primary">LOC123389284</name>
</gene>
<accession>A0A8U0RND8</accession>
<dbReference type="AlphaFoldDB" id="A0A8U0RND8"/>
<evidence type="ECO:0000313" key="3">
    <source>
        <dbReference type="RefSeq" id="XP_044926356.1"/>
    </source>
</evidence>
<protein>
    <submittedName>
        <fullName evidence="3">Uncharacterized protein LOC123389284</fullName>
    </submittedName>
</protein>
<reference evidence="3" key="1">
    <citation type="submission" date="2025-08" db="UniProtKB">
        <authorList>
            <consortium name="RefSeq"/>
        </authorList>
    </citation>
    <scope>IDENTIFICATION</scope>
    <source>
        <tissue evidence="3">Brain</tissue>
    </source>
</reference>
<name>A0A8U0RND8_MUSPF</name>
<dbReference type="GeneID" id="123389284"/>
<evidence type="ECO:0000256" key="1">
    <source>
        <dbReference type="SAM" id="MobiDB-lite"/>
    </source>
</evidence>
<dbReference type="Proteomes" id="UP000000715">
    <property type="component" value="Unplaced"/>
</dbReference>
<keyword evidence="2" id="KW-1185">Reference proteome</keyword>
<proteinExistence type="predicted"/>
<evidence type="ECO:0000313" key="2">
    <source>
        <dbReference type="Proteomes" id="UP000000715"/>
    </source>
</evidence>